<evidence type="ECO:0008006" key="7">
    <source>
        <dbReference type="Google" id="ProtNLM"/>
    </source>
</evidence>
<reference evidence="5" key="1">
    <citation type="journal article" date="2019" name="Plant J.">
        <title>Chlorella vulgaris genome assembly and annotation reveals the molecular basis for metabolic acclimation to high light conditions.</title>
        <authorList>
            <person name="Cecchin M."/>
            <person name="Marcolungo L."/>
            <person name="Rossato M."/>
            <person name="Girolomoni L."/>
            <person name="Cosentino E."/>
            <person name="Cuine S."/>
            <person name="Li-Beisson Y."/>
            <person name="Delledonne M."/>
            <person name="Ballottari M."/>
        </authorList>
    </citation>
    <scope>NUCLEOTIDE SEQUENCE</scope>
    <source>
        <strain evidence="5">211/11P</strain>
    </source>
</reference>
<dbReference type="Pfam" id="PF06644">
    <property type="entry name" value="ATP11"/>
    <property type="match status" value="1"/>
</dbReference>
<proteinExistence type="inferred from homology"/>
<sequence>MQATRGGAKAAQSLWQLYVQQRGYSMTLPSSKNLWDVVNRRRLEPHGAEAVHDIWMEFHNHPTRNRIAAVLTAPRYMKFQENASQSPMFVLPVFKGPNAFENFLVQCQLPLVLFTSLEEYKQRGPSAQPHLVLTHYTELMADKEIVLVRGDIIHPDACSRGEAEQLTRQVHEFYTQDQKYGFVHAFNHRPSEFDLKRMLDSLQHDTSQLPLD</sequence>
<reference evidence="5" key="2">
    <citation type="submission" date="2020-11" db="EMBL/GenBank/DDBJ databases">
        <authorList>
            <person name="Cecchin M."/>
            <person name="Marcolungo L."/>
            <person name="Rossato M."/>
            <person name="Girolomoni L."/>
            <person name="Cosentino E."/>
            <person name="Cuine S."/>
            <person name="Li-Beisson Y."/>
            <person name="Delledonne M."/>
            <person name="Ballottari M."/>
        </authorList>
    </citation>
    <scope>NUCLEOTIDE SEQUENCE</scope>
    <source>
        <strain evidence="5">211/11P</strain>
        <tissue evidence="5">Whole cell</tissue>
    </source>
</reference>
<comment type="similarity">
    <text evidence="2">Belongs to the ATP11 family.</text>
</comment>
<dbReference type="GO" id="GO:0033615">
    <property type="term" value="P:mitochondrial proton-transporting ATP synthase complex assembly"/>
    <property type="evidence" value="ECO:0007669"/>
    <property type="project" value="TreeGrafter"/>
</dbReference>
<keyword evidence="3" id="KW-0809">Transit peptide</keyword>
<comment type="caution">
    <text evidence="5">The sequence shown here is derived from an EMBL/GenBank/DDBJ whole genome shotgun (WGS) entry which is preliminary data.</text>
</comment>
<name>A0A9D4TGB9_CHLVU</name>
<gene>
    <name evidence="5" type="ORF">D9Q98_008242</name>
</gene>
<evidence type="ECO:0000313" key="5">
    <source>
        <dbReference type="EMBL" id="KAI3424858.1"/>
    </source>
</evidence>
<dbReference type="Proteomes" id="UP001055712">
    <property type="component" value="Unassembled WGS sequence"/>
</dbReference>
<dbReference type="AlphaFoldDB" id="A0A9D4TGB9"/>
<dbReference type="PANTHER" id="PTHR13126">
    <property type="entry name" value="CHAPERONE ATP11"/>
    <property type="match status" value="1"/>
</dbReference>
<dbReference type="OrthoDB" id="16535at2759"/>
<comment type="subcellular location">
    <subcellularLocation>
        <location evidence="1">Mitochondrion</location>
    </subcellularLocation>
</comment>
<evidence type="ECO:0000256" key="4">
    <source>
        <dbReference type="ARBA" id="ARBA00023128"/>
    </source>
</evidence>
<keyword evidence="4" id="KW-0496">Mitochondrion</keyword>
<organism evidence="5 6">
    <name type="scientific">Chlorella vulgaris</name>
    <name type="common">Green alga</name>
    <dbReference type="NCBI Taxonomy" id="3077"/>
    <lineage>
        <taxon>Eukaryota</taxon>
        <taxon>Viridiplantae</taxon>
        <taxon>Chlorophyta</taxon>
        <taxon>core chlorophytes</taxon>
        <taxon>Trebouxiophyceae</taxon>
        <taxon>Chlorellales</taxon>
        <taxon>Chlorellaceae</taxon>
        <taxon>Chlorella clade</taxon>
        <taxon>Chlorella</taxon>
    </lineage>
</organism>
<evidence type="ECO:0000256" key="3">
    <source>
        <dbReference type="ARBA" id="ARBA00022946"/>
    </source>
</evidence>
<evidence type="ECO:0000256" key="1">
    <source>
        <dbReference type="ARBA" id="ARBA00004173"/>
    </source>
</evidence>
<dbReference type="PANTHER" id="PTHR13126:SF0">
    <property type="entry name" value="ATP SYNTHASE MITOCHONDRIAL F1 COMPLEX ASSEMBLY FACTOR 1"/>
    <property type="match status" value="1"/>
</dbReference>
<keyword evidence="6" id="KW-1185">Reference proteome</keyword>
<protein>
    <recommendedName>
        <fullName evidence="7">ATP synthase mitochondrial F1 complex assembly factor 1</fullName>
    </recommendedName>
</protein>
<dbReference type="GO" id="GO:0005739">
    <property type="term" value="C:mitochondrion"/>
    <property type="evidence" value="ECO:0007669"/>
    <property type="project" value="UniProtKB-SubCell"/>
</dbReference>
<evidence type="ECO:0000256" key="2">
    <source>
        <dbReference type="ARBA" id="ARBA00009116"/>
    </source>
</evidence>
<dbReference type="InterPro" id="IPR010591">
    <property type="entry name" value="ATP11"/>
</dbReference>
<dbReference type="EMBL" id="SIDB01000012">
    <property type="protein sequence ID" value="KAI3424858.1"/>
    <property type="molecule type" value="Genomic_DNA"/>
</dbReference>
<accession>A0A9D4TGB9</accession>
<evidence type="ECO:0000313" key="6">
    <source>
        <dbReference type="Proteomes" id="UP001055712"/>
    </source>
</evidence>